<keyword evidence="2" id="KW-0732">Signal</keyword>
<feature type="chain" id="PRO_5040300818" evidence="2">
    <location>
        <begin position="19"/>
        <end position="606"/>
    </location>
</feature>
<sequence length="606" mass="65344">MRASDILLPIAAASLVAGSPLNFEERDANTCTIKSIQSVVAKLNPSVATPYCQSFLKISTKTVTKTLKPSVPSKHVVTATVHKTVTSTKKVTKDVTATTSSSFNASDTRVKKSTSTSSKKSSSSSTKSSSSSAKTSSPAKTSSSSLYSFAIFDLIAIELELTDLADLSEIIQSCCDSVDKQQSIVIKYDPIETIKQHILIFDIVFHQQHRKFDNDFVKQHSFSFVLVGQHAKRELFKQQPAHFQLQQFTRRKLKHERYHGNSFKFCLYIGDCLKLTNLFSCAPSAGFANISSSAAESSAGMSKRDLEERGNVAVSTKKTTSIKKVTSTNKPSTTAKMPIVKKATSSQKLSSSKKASTSLKSTSTKKVVTTSKKASTSSKPISTLKKATSSTSSVKSSSVPINKGQPALFNGLNNAQQSSICSCLHVPTPTLTKSIFVDTFTTVTSTVTAVQTLVSSTTTTAYHTTTARPNLFYMQISSKSKTSVDGQWAVLPGGDELLGFTSGKAGASEFFFAEPNLLVEYQSNFLANVEEGDWATSFYMNSVSKMYNVSAVPLACYNQGGVLSCKSGDLEQLYWCSVWGTTSLVLGPSTYDNGLCKPVSLDIVPV</sequence>
<reference evidence="3" key="2">
    <citation type="submission" date="2021-08" db="EMBL/GenBank/DDBJ databases">
        <authorList>
            <person name="Gostincar C."/>
            <person name="Sun X."/>
            <person name="Song Z."/>
            <person name="Gunde-Cimerman N."/>
        </authorList>
    </citation>
    <scope>NUCLEOTIDE SEQUENCE</scope>
    <source>
        <strain evidence="3">EXF-9298</strain>
    </source>
</reference>
<evidence type="ECO:0000313" key="4">
    <source>
        <dbReference type="Proteomes" id="UP000729357"/>
    </source>
</evidence>
<evidence type="ECO:0000256" key="2">
    <source>
        <dbReference type="SAM" id="SignalP"/>
    </source>
</evidence>
<dbReference type="EMBL" id="JAHFXS010001210">
    <property type="protein sequence ID" value="KAG9978894.1"/>
    <property type="molecule type" value="Genomic_DNA"/>
</dbReference>
<dbReference type="Proteomes" id="UP000729357">
    <property type="component" value="Unassembled WGS sequence"/>
</dbReference>
<evidence type="ECO:0000313" key="3">
    <source>
        <dbReference type="EMBL" id="KAG9978894.1"/>
    </source>
</evidence>
<gene>
    <name evidence="3" type="ORF">KCU98_g9120</name>
</gene>
<feature type="non-terminal residue" evidence="3">
    <location>
        <position position="1"/>
    </location>
</feature>
<feature type="signal peptide" evidence="2">
    <location>
        <begin position="1"/>
        <end position="18"/>
    </location>
</feature>
<feature type="compositionally biased region" description="Low complexity" evidence="1">
    <location>
        <begin position="312"/>
        <end position="330"/>
    </location>
</feature>
<keyword evidence="4" id="KW-1185">Reference proteome</keyword>
<proteinExistence type="predicted"/>
<accession>A0A9P8FNT1</accession>
<name>A0A9P8FNT1_AURME</name>
<feature type="region of interest" description="Disordered" evidence="1">
    <location>
        <begin position="108"/>
        <end position="141"/>
    </location>
</feature>
<feature type="compositionally biased region" description="Low complexity" evidence="1">
    <location>
        <begin position="113"/>
        <end position="141"/>
    </location>
</feature>
<organism evidence="3 4">
    <name type="scientific">Aureobasidium melanogenum</name>
    <name type="common">Aureobasidium pullulans var. melanogenum</name>
    <dbReference type="NCBI Taxonomy" id="46634"/>
    <lineage>
        <taxon>Eukaryota</taxon>
        <taxon>Fungi</taxon>
        <taxon>Dikarya</taxon>
        <taxon>Ascomycota</taxon>
        <taxon>Pezizomycotina</taxon>
        <taxon>Dothideomycetes</taxon>
        <taxon>Dothideomycetidae</taxon>
        <taxon>Dothideales</taxon>
        <taxon>Saccotheciaceae</taxon>
        <taxon>Aureobasidium</taxon>
    </lineage>
</organism>
<feature type="region of interest" description="Disordered" evidence="1">
    <location>
        <begin position="298"/>
        <end position="400"/>
    </location>
</feature>
<feature type="compositionally biased region" description="Low complexity" evidence="1">
    <location>
        <begin position="341"/>
        <end position="398"/>
    </location>
</feature>
<comment type="caution">
    <text evidence="3">The sequence shown here is derived from an EMBL/GenBank/DDBJ whole genome shotgun (WGS) entry which is preliminary data.</text>
</comment>
<reference evidence="3" key="1">
    <citation type="journal article" date="2021" name="J Fungi (Basel)">
        <title>Virulence traits and population genomics of the black yeast Aureobasidium melanogenum.</title>
        <authorList>
            <person name="Cernosa A."/>
            <person name="Sun X."/>
            <person name="Gostincar C."/>
            <person name="Fang C."/>
            <person name="Gunde-Cimerman N."/>
            <person name="Song Z."/>
        </authorList>
    </citation>
    <scope>NUCLEOTIDE SEQUENCE</scope>
    <source>
        <strain evidence="3">EXF-9298</strain>
    </source>
</reference>
<protein>
    <submittedName>
        <fullName evidence="3">Uncharacterized protein</fullName>
    </submittedName>
</protein>
<evidence type="ECO:0000256" key="1">
    <source>
        <dbReference type="SAM" id="MobiDB-lite"/>
    </source>
</evidence>
<dbReference type="AlphaFoldDB" id="A0A9P8FNT1"/>